<dbReference type="CDD" id="cd18616">
    <property type="entry name" value="GH43_ABN-like"/>
    <property type="match status" value="1"/>
</dbReference>
<evidence type="ECO:0000313" key="10">
    <source>
        <dbReference type="EMBL" id="MBO8426084.1"/>
    </source>
</evidence>
<keyword evidence="9" id="KW-0732">Signal</keyword>
<dbReference type="InterPro" id="IPR006710">
    <property type="entry name" value="Glyco_hydro_43"/>
</dbReference>
<dbReference type="GO" id="GO:0005975">
    <property type="term" value="P:carbohydrate metabolic process"/>
    <property type="evidence" value="ECO:0007669"/>
    <property type="project" value="InterPro"/>
</dbReference>
<evidence type="ECO:0000256" key="6">
    <source>
        <dbReference type="PIRSR" id="PIRSR606710-2"/>
    </source>
</evidence>
<dbReference type="EMBL" id="JADINA010000016">
    <property type="protein sequence ID" value="MBO8426084.1"/>
    <property type="molecule type" value="Genomic_DNA"/>
</dbReference>
<evidence type="ECO:0000256" key="8">
    <source>
        <dbReference type="SAM" id="MobiDB-lite"/>
    </source>
</evidence>
<name>A0A9D9DE72_9FIRM</name>
<comment type="similarity">
    <text evidence="2 7">Belongs to the glycosyl hydrolase 43 family.</text>
</comment>
<organism evidence="10 11">
    <name type="scientific">Candidatus Alloenteromonas pullistercoris</name>
    <dbReference type="NCBI Taxonomy" id="2840785"/>
    <lineage>
        <taxon>Bacteria</taxon>
        <taxon>Bacillati</taxon>
        <taxon>Bacillota</taxon>
        <taxon>Bacillota incertae sedis</taxon>
        <taxon>Candidatus Alloenteromonas</taxon>
    </lineage>
</organism>
<dbReference type="InterPro" id="IPR050727">
    <property type="entry name" value="GH43_arabinanases"/>
</dbReference>
<accession>A0A9D9DE72</accession>
<reference evidence="10" key="1">
    <citation type="submission" date="2020-10" db="EMBL/GenBank/DDBJ databases">
        <authorList>
            <person name="Gilroy R."/>
        </authorList>
    </citation>
    <scope>NUCLEOTIDE SEQUENCE</scope>
    <source>
        <strain evidence="10">17113</strain>
    </source>
</reference>
<evidence type="ECO:0000256" key="1">
    <source>
        <dbReference type="ARBA" id="ARBA00004834"/>
    </source>
</evidence>
<dbReference type="PANTHER" id="PTHR43301:SF3">
    <property type="entry name" value="ARABINAN ENDO-1,5-ALPHA-L-ARABINOSIDASE A-RELATED"/>
    <property type="match status" value="1"/>
</dbReference>
<feature type="active site" description="Proton acceptor" evidence="5">
    <location>
        <position position="72"/>
    </location>
</feature>
<evidence type="ECO:0000256" key="7">
    <source>
        <dbReference type="RuleBase" id="RU361187"/>
    </source>
</evidence>
<keyword evidence="3 7" id="KW-0378">Hydrolase</keyword>
<dbReference type="Pfam" id="PF04616">
    <property type="entry name" value="Glyco_hydro_43"/>
    <property type="match status" value="1"/>
</dbReference>
<comment type="pathway">
    <text evidence="1">Glycan metabolism; L-arabinan degradation.</text>
</comment>
<dbReference type="Proteomes" id="UP000823634">
    <property type="component" value="Unassembled WGS sequence"/>
</dbReference>
<dbReference type="PANTHER" id="PTHR43301">
    <property type="entry name" value="ARABINAN ENDO-1,5-ALPHA-L-ARABINOSIDASE"/>
    <property type="match status" value="1"/>
</dbReference>
<dbReference type="InterPro" id="IPR023296">
    <property type="entry name" value="Glyco_hydro_beta-prop_sf"/>
</dbReference>
<feature type="compositionally biased region" description="Low complexity" evidence="8">
    <location>
        <begin position="25"/>
        <end position="43"/>
    </location>
</feature>
<evidence type="ECO:0000256" key="5">
    <source>
        <dbReference type="PIRSR" id="PIRSR606710-1"/>
    </source>
</evidence>
<dbReference type="SUPFAM" id="SSF75005">
    <property type="entry name" value="Arabinanase/levansucrase/invertase"/>
    <property type="match status" value="1"/>
</dbReference>
<feature type="region of interest" description="Disordered" evidence="8">
    <location>
        <begin position="25"/>
        <end position="45"/>
    </location>
</feature>
<dbReference type="GO" id="GO:0004553">
    <property type="term" value="F:hydrolase activity, hydrolyzing O-glycosyl compounds"/>
    <property type="evidence" value="ECO:0007669"/>
    <property type="project" value="InterPro"/>
</dbReference>
<proteinExistence type="inferred from homology"/>
<feature type="chain" id="PRO_5038550483" evidence="9">
    <location>
        <begin position="28"/>
        <end position="394"/>
    </location>
</feature>
<dbReference type="Gene3D" id="2.115.10.20">
    <property type="entry name" value="Glycosyl hydrolase domain, family 43"/>
    <property type="match status" value="1"/>
</dbReference>
<sequence>MKRKTKFGSLFILSVALLASCSPSTSSSESGDPASSGSSEQSSEAIVAKNNDYSNPTYPLVDGQKTPTYMADPYVIRDDDGTFYLYCTQTDVRTPSLEFVRGPIFSSPDLVNWTYKGNVFSNYNPNWGTSGAGVWAPTVIKVGEKWNYYYSLSTGGDANPGIGVATSDTPYGPWDHKGKLFNSEEIDVVNSIDPHVFYDGGKLYMAFGSFGGYITLIELTEDGLGLQGGIEGQKESKVSLAGYGINDLNNYEATFILKKDGWYYMFLSTGSCCSGAMSTYKVVVGKSQSLQGPYLDSQGRDMFGPNRGDPVVVPSLSGAMGVGHCSVIQDDIGDYWMVYHGYDTTADTSSYRVAYLDKLLWDEETGMPYVDSTHASNHETLPGPYINALEGEKA</sequence>
<protein>
    <submittedName>
        <fullName evidence="10">Family 43 glycosylhydrolase</fullName>
    </submittedName>
</protein>
<comment type="caution">
    <text evidence="10">The sequence shown here is derived from an EMBL/GenBank/DDBJ whole genome shotgun (WGS) entry which is preliminary data.</text>
</comment>
<feature type="active site" description="Proton donor" evidence="5">
    <location>
        <position position="252"/>
    </location>
</feature>
<evidence type="ECO:0000256" key="2">
    <source>
        <dbReference type="ARBA" id="ARBA00009865"/>
    </source>
</evidence>
<gene>
    <name evidence="10" type="ORF">IAC61_02040</name>
</gene>
<evidence type="ECO:0000256" key="3">
    <source>
        <dbReference type="ARBA" id="ARBA00022801"/>
    </source>
</evidence>
<evidence type="ECO:0000313" key="11">
    <source>
        <dbReference type="Proteomes" id="UP000823634"/>
    </source>
</evidence>
<evidence type="ECO:0000256" key="9">
    <source>
        <dbReference type="SAM" id="SignalP"/>
    </source>
</evidence>
<keyword evidence="4 7" id="KW-0326">Glycosidase</keyword>
<dbReference type="PROSITE" id="PS51257">
    <property type="entry name" value="PROKAR_LIPOPROTEIN"/>
    <property type="match status" value="1"/>
</dbReference>
<feature type="site" description="Important for catalytic activity, responsible for pKa modulation of the active site Glu and correct orientation of both the proton donor and substrate" evidence="6">
    <location>
        <position position="193"/>
    </location>
</feature>
<dbReference type="AlphaFoldDB" id="A0A9D9DE72"/>
<reference evidence="10" key="2">
    <citation type="journal article" date="2021" name="PeerJ">
        <title>Extensive microbial diversity within the chicken gut microbiome revealed by metagenomics and culture.</title>
        <authorList>
            <person name="Gilroy R."/>
            <person name="Ravi A."/>
            <person name="Getino M."/>
            <person name="Pursley I."/>
            <person name="Horton D.L."/>
            <person name="Alikhan N.F."/>
            <person name="Baker D."/>
            <person name="Gharbi K."/>
            <person name="Hall N."/>
            <person name="Watson M."/>
            <person name="Adriaenssens E.M."/>
            <person name="Foster-Nyarko E."/>
            <person name="Jarju S."/>
            <person name="Secka A."/>
            <person name="Antonio M."/>
            <person name="Oren A."/>
            <person name="Chaudhuri R.R."/>
            <person name="La Ragione R."/>
            <person name="Hildebrand F."/>
            <person name="Pallen M.J."/>
        </authorList>
    </citation>
    <scope>NUCLEOTIDE SEQUENCE</scope>
    <source>
        <strain evidence="10">17113</strain>
    </source>
</reference>
<feature type="signal peptide" evidence="9">
    <location>
        <begin position="1"/>
        <end position="27"/>
    </location>
</feature>
<evidence type="ECO:0000256" key="4">
    <source>
        <dbReference type="ARBA" id="ARBA00023295"/>
    </source>
</evidence>